<accession>A0ABD1CYJ7</accession>
<dbReference type="InterPro" id="IPR035921">
    <property type="entry name" value="F/V-ATP_Csub_sf"/>
</dbReference>
<keyword evidence="7" id="KW-0479">Metal-binding</keyword>
<dbReference type="Gene3D" id="3.30.160.60">
    <property type="entry name" value="Classic Zinc Finger"/>
    <property type="match status" value="9"/>
</dbReference>
<evidence type="ECO:0000256" key="7">
    <source>
        <dbReference type="ARBA" id="ARBA00022723"/>
    </source>
</evidence>
<feature type="domain" description="C2H2-type" evidence="23">
    <location>
        <begin position="534"/>
        <end position="556"/>
    </location>
</feature>
<keyword evidence="16 22" id="KW-0472">Membrane</keyword>
<comment type="caution">
    <text evidence="24">The sequence shown here is derived from an EMBL/GenBank/DDBJ whole genome shotgun (WGS) entry which is preliminary data.</text>
</comment>
<dbReference type="GO" id="GO:0008270">
    <property type="term" value="F:zinc ion binding"/>
    <property type="evidence" value="ECO:0007669"/>
    <property type="project" value="UniProtKB-KW"/>
</dbReference>
<feature type="transmembrane region" description="Helical" evidence="22">
    <location>
        <begin position="729"/>
        <end position="762"/>
    </location>
</feature>
<evidence type="ECO:0000313" key="24">
    <source>
        <dbReference type="EMBL" id="KAL1381496.1"/>
    </source>
</evidence>
<dbReference type="FunFam" id="1.20.120.610:FF:000002">
    <property type="entry name" value="V-type proton ATPase proteolipid subunit"/>
    <property type="match status" value="1"/>
</dbReference>
<keyword evidence="5" id="KW-0813">Transport</keyword>
<evidence type="ECO:0000256" key="2">
    <source>
        <dbReference type="ARBA" id="ARBA00004141"/>
    </source>
</evidence>
<reference evidence="24 25" key="1">
    <citation type="submission" date="2024-05" db="EMBL/GenBank/DDBJ databases">
        <title>Culex pipiens pipiens assembly and annotation.</title>
        <authorList>
            <person name="Alout H."/>
            <person name="Durand T."/>
        </authorList>
    </citation>
    <scope>NUCLEOTIDE SEQUENCE [LARGE SCALE GENOMIC DNA]</scope>
    <source>
        <strain evidence="24">HA-2024</strain>
        <tissue evidence="24">Whole body</tissue>
    </source>
</reference>
<feature type="domain" description="C2H2-type" evidence="23">
    <location>
        <begin position="422"/>
        <end position="445"/>
    </location>
</feature>
<evidence type="ECO:0000256" key="21">
    <source>
        <dbReference type="SAM" id="MobiDB-lite"/>
    </source>
</evidence>
<dbReference type="GO" id="GO:0003677">
    <property type="term" value="F:DNA binding"/>
    <property type="evidence" value="ECO:0007669"/>
    <property type="project" value="UniProtKB-KW"/>
</dbReference>
<keyword evidence="13" id="KW-0805">Transcription regulation</keyword>
<dbReference type="InterPro" id="IPR013087">
    <property type="entry name" value="Znf_C2H2_type"/>
</dbReference>
<dbReference type="AlphaFoldDB" id="A0ABD1CYJ7"/>
<keyword evidence="17" id="KW-0804">Transcription</keyword>
<evidence type="ECO:0000256" key="15">
    <source>
        <dbReference type="ARBA" id="ARBA00023125"/>
    </source>
</evidence>
<dbReference type="CDD" id="cd18178">
    <property type="entry name" value="ATP-synt_Vo_c_ATP6F_rpt2"/>
    <property type="match status" value="1"/>
</dbReference>
<dbReference type="FunFam" id="3.30.160.60:FF:000012">
    <property type="entry name" value="RB-associated KRAB zinc finger protein-like"/>
    <property type="match status" value="1"/>
</dbReference>
<dbReference type="PANTHER" id="PTHR24393:SF15">
    <property type="entry name" value="IP01243P-RELATED"/>
    <property type="match status" value="1"/>
</dbReference>
<evidence type="ECO:0000256" key="11">
    <source>
        <dbReference type="ARBA" id="ARBA00022833"/>
    </source>
</evidence>
<feature type="domain" description="C2H2-type" evidence="23">
    <location>
        <begin position="476"/>
        <end position="504"/>
    </location>
</feature>
<evidence type="ECO:0000313" key="25">
    <source>
        <dbReference type="Proteomes" id="UP001562425"/>
    </source>
</evidence>
<evidence type="ECO:0000256" key="19">
    <source>
        <dbReference type="ARBA" id="ARBA00071448"/>
    </source>
</evidence>
<dbReference type="PRINTS" id="PR00122">
    <property type="entry name" value="VACATPASE"/>
</dbReference>
<keyword evidence="15" id="KW-0238">DNA-binding</keyword>
<proteinExistence type="inferred from homology"/>
<evidence type="ECO:0000256" key="8">
    <source>
        <dbReference type="ARBA" id="ARBA00022737"/>
    </source>
</evidence>
<dbReference type="InterPro" id="IPR002379">
    <property type="entry name" value="ATPase_proteolipid_c-like_dom"/>
</dbReference>
<evidence type="ECO:0000256" key="12">
    <source>
        <dbReference type="ARBA" id="ARBA00022989"/>
    </source>
</evidence>
<protein>
    <recommendedName>
        <fullName evidence="19">V-type proton ATPase 21 kDa proteolipid subunit c''</fullName>
    </recommendedName>
</protein>
<evidence type="ECO:0000256" key="4">
    <source>
        <dbReference type="ARBA" id="ARBA00007296"/>
    </source>
</evidence>
<keyword evidence="25" id="KW-1185">Reference proteome</keyword>
<dbReference type="InterPro" id="IPR036236">
    <property type="entry name" value="Znf_C2H2_sf"/>
</dbReference>
<evidence type="ECO:0000256" key="22">
    <source>
        <dbReference type="SAM" id="Phobius"/>
    </source>
</evidence>
<dbReference type="EMBL" id="JBEHCU010008595">
    <property type="protein sequence ID" value="KAL1381496.1"/>
    <property type="molecule type" value="Genomic_DNA"/>
</dbReference>
<evidence type="ECO:0000256" key="20">
    <source>
        <dbReference type="PROSITE-ProRule" id="PRU00042"/>
    </source>
</evidence>
<feature type="transmembrane region" description="Helical" evidence="22">
    <location>
        <begin position="641"/>
        <end position="663"/>
    </location>
</feature>
<dbReference type="Gene3D" id="1.20.120.610">
    <property type="entry name" value="lithium bound rotor ring of v- atpase"/>
    <property type="match status" value="1"/>
</dbReference>
<evidence type="ECO:0000256" key="1">
    <source>
        <dbReference type="ARBA" id="ARBA00004123"/>
    </source>
</evidence>
<keyword evidence="12 22" id="KW-1133">Transmembrane helix</keyword>
<sequence>MSLMKSTVCPFEKQEIGCKICDGTSGAMESIFCATDNSRLLDKIFKCTNVRVVPVCGIISPVCEFCHDRINQFDESFKPRCSEYVVEKVKRSVEPDDDPFGCLEDPMAVEVEHKVVKVVEVPKVREVKVPTILEEARVGVEKVTDQVDEIKKELNNLLEAAEEDQVEDDDWDDNQEDGEGDSEAEERPKSKREVSDKPKKLSKCEVCGKEVAYLKDHMRIHKKEKKFKCPHCDRGFSQSSNLVYHVRKHTGDKPFVCTYDKCDKAFICKAHLLSHERSHIDDKPFQCEVCSKRFNQACNLTKHLRVHSGAKPYTCSICGRDFMNLSNMKAHEKRHKGERNLSCQLCPKTFYDKHHLERHARVHSKPSKVSCGFCSKEFTSERAAKTHELKHAEQLVCKICFTTFESARLLKFHMKSHDRKQFQCLNCPKSFIREDVLTKHIQRVHVDGLAKPNQTVVLVAPERAQAQLDAGLEEPYCCLVCDKLFSTSQSLKVHLRIHITGARPFPCVKCPRSFNQKEHLRVHDRTIHTGERPFGCSVCGERFARAHSLKEHMLVHERGLSLEVSEEVEVITGDVGAEEIGGDAQLVELASKDGHTMRYTLGYTLVGTLTSVSTVLILYHVLTGKGERVSVGWFLEETSPYMWATLGIAFAVALSVVGAAMGIHTTGVSIVGGGVKAPRIKTKNLISVIFCEAVAIYGLITAIVLSGMLENFSWSTIVANENIRNNNWFSGYVMFGAGLAVGLVNLFCGIAVGIVGSGAALADAANSALFVKILIVEIFGSAIGLFGLIVGIYMTSKVKMGDKE</sequence>
<keyword evidence="6 22" id="KW-0812">Transmembrane</keyword>
<dbReference type="FunFam" id="3.30.160.60:FF:001156">
    <property type="entry name" value="Zinc finger protein 407"/>
    <property type="match status" value="1"/>
</dbReference>
<keyword evidence="9 20" id="KW-0863">Zinc-finger</keyword>
<dbReference type="CDD" id="cd18177">
    <property type="entry name" value="ATP-synt_Vo_c_ATP6F_rpt1"/>
    <property type="match status" value="1"/>
</dbReference>
<dbReference type="PANTHER" id="PTHR24393">
    <property type="entry name" value="ZINC FINGER PROTEIN"/>
    <property type="match status" value="1"/>
</dbReference>
<dbReference type="SMART" id="SM00355">
    <property type="entry name" value="ZnF_C2H2"/>
    <property type="match status" value="12"/>
</dbReference>
<evidence type="ECO:0000256" key="5">
    <source>
        <dbReference type="ARBA" id="ARBA00022448"/>
    </source>
</evidence>
<evidence type="ECO:0000256" key="17">
    <source>
        <dbReference type="ARBA" id="ARBA00023163"/>
    </source>
</evidence>
<dbReference type="FunFam" id="3.30.160.60:FF:001843">
    <property type="entry name" value="Zinc finger 30C"/>
    <property type="match status" value="1"/>
</dbReference>
<comment type="similarity">
    <text evidence="4">Belongs to the V-ATPase proteolipid subunit family.</text>
</comment>
<evidence type="ECO:0000259" key="23">
    <source>
        <dbReference type="PROSITE" id="PS50157"/>
    </source>
</evidence>
<feature type="domain" description="C2H2-type" evidence="23">
    <location>
        <begin position="341"/>
        <end position="368"/>
    </location>
</feature>
<dbReference type="FunFam" id="3.30.160.60:FF:000446">
    <property type="entry name" value="Zinc finger protein"/>
    <property type="match status" value="2"/>
</dbReference>
<evidence type="ECO:0000256" key="13">
    <source>
        <dbReference type="ARBA" id="ARBA00023015"/>
    </source>
</evidence>
<feature type="domain" description="C2H2-type" evidence="23">
    <location>
        <begin position="505"/>
        <end position="533"/>
    </location>
</feature>
<dbReference type="GO" id="GO:1902600">
    <property type="term" value="P:proton transmembrane transport"/>
    <property type="evidence" value="ECO:0007669"/>
    <property type="project" value="UniProtKB-KW"/>
</dbReference>
<dbReference type="PROSITE" id="PS00028">
    <property type="entry name" value="ZINC_FINGER_C2H2_1"/>
    <property type="match status" value="10"/>
</dbReference>
<dbReference type="GO" id="GO:0005634">
    <property type="term" value="C:nucleus"/>
    <property type="evidence" value="ECO:0007669"/>
    <property type="project" value="UniProtKB-SubCell"/>
</dbReference>
<feature type="compositionally biased region" description="Acidic residues" evidence="21">
    <location>
        <begin position="161"/>
        <end position="184"/>
    </location>
</feature>
<keyword evidence="14" id="KW-0406">Ion transport</keyword>
<evidence type="ECO:0000256" key="6">
    <source>
        <dbReference type="ARBA" id="ARBA00022692"/>
    </source>
</evidence>
<dbReference type="InterPro" id="IPR000245">
    <property type="entry name" value="ATPase_proteolipid_csu"/>
</dbReference>
<feature type="region of interest" description="Disordered" evidence="21">
    <location>
        <begin position="161"/>
        <end position="196"/>
    </location>
</feature>
<dbReference type="SUPFAM" id="SSF57667">
    <property type="entry name" value="beta-beta-alpha zinc fingers"/>
    <property type="match status" value="7"/>
</dbReference>
<dbReference type="Pfam" id="PF00137">
    <property type="entry name" value="ATP-synt_C"/>
    <property type="match status" value="2"/>
</dbReference>
<dbReference type="Proteomes" id="UP001562425">
    <property type="component" value="Unassembled WGS sequence"/>
</dbReference>
<gene>
    <name evidence="24" type="ORF">pipiens_001381</name>
</gene>
<dbReference type="FunFam" id="3.30.160.60:FF:000624">
    <property type="entry name" value="zinc finger protein 697"/>
    <property type="match status" value="1"/>
</dbReference>
<evidence type="ECO:0000256" key="10">
    <source>
        <dbReference type="ARBA" id="ARBA00022781"/>
    </source>
</evidence>
<keyword evidence="8" id="KW-0677">Repeat</keyword>
<feature type="compositionally biased region" description="Basic and acidic residues" evidence="21">
    <location>
        <begin position="185"/>
        <end position="196"/>
    </location>
</feature>
<feature type="domain" description="C2H2-type" evidence="23">
    <location>
        <begin position="255"/>
        <end position="284"/>
    </location>
</feature>
<evidence type="ECO:0000256" key="9">
    <source>
        <dbReference type="ARBA" id="ARBA00022771"/>
    </source>
</evidence>
<evidence type="ECO:0000256" key="14">
    <source>
        <dbReference type="ARBA" id="ARBA00023065"/>
    </source>
</evidence>
<evidence type="ECO:0000256" key="3">
    <source>
        <dbReference type="ARBA" id="ARBA00006991"/>
    </source>
</evidence>
<keyword evidence="11" id="KW-0862">Zinc</keyword>
<organism evidence="24 25">
    <name type="scientific">Culex pipiens pipiens</name>
    <name type="common">Northern house mosquito</name>
    <dbReference type="NCBI Taxonomy" id="38569"/>
    <lineage>
        <taxon>Eukaryota</taxon>
        <taxon>Metazoa</taxon>
        <taxon>Ecdysozoa</taxon>
        <taxon>Arthropoda</taxon>
        <taxon>Hexapoda</taxon>
        <taxon>Insecta</taxon>
        <taxon>Pterygota</taxon>
        <taxon>Neoptera</taxon>
        <taxon>Endopterygota</taxon>
        <taxon>Diptera</taxon>
        <taxon>Nematocera</taxon>
        <taxon>Culicoidea</taxon>
        <taxon>Culicidae</taxon>
        <taxon>Culicinae</taxon>
        <taxon>Culicini</taxon>
        <taxon>Culex</taxon>
        <taxon>Culex</taxon>
    </lineage>
</organism>
<comment type="similarity">
    <text evidence="3">Belongs to the krueppel C2H2-type zinc-finger protein family.</text>
</comment>
<feature type="domain" description="C2H2-type" evidence="23">
    <location>
        <begin position="227"/>
        <end position="254"/>
    </location>
</feature>
<feature type="transmembrane region" description="Helical" evidence="22">
    <location>
        <begin position="684"/>
        <end position="709"/>
    </location>
</feature>
<evidence type="ECO:0000256" key="18">
    <source>
        <dbReference type="ARBA" id="ARBA00023242"/>
    </source>
</evidence>
<feature type="domain" description="C2H2-type" evidence="23">
    <location>
        <begin position="285"/>
        <end position="312"/>
    </location>
</feature>
<dbReference type="GO" id="GO:0016020">
    <property type="term" value="C:membrane"/>
    <property type="evidence" value="ECO:0007669"/>
    <property type="project" value="UniProtKB-SubCell"/>
</dbReference>
<dbReference type="Pfam" id="PF00096">
    <property type="entry name" value="zf-C2H2"/>
    <property type="match status" value="8"/>
</dbReference>
<dbReference type="PROSITE" id="PS50157">
    <property type="entry name" value="ZINC_FINGER_C2H2_2"/>
    <property type="match status" value="9"/>
</dbReference>
<comment type="subcellular location">
    <subcellularLocation>
        <location evidence="2">Membrane</location>
        <topology evidence="2">Multi-pass membrane protein</topology>
    </subcellularLocation>
    <subcellularLocation>
        <location evidence="1">Nucleus</location>
    </subcellularLocation>
</comment>
<feature type="domain" description="C2H2-type" evidence="23">
    <location>
        <begin position="313"/>
        <end position="340"/>
    </location>
</feature>
<evidence type="ECO:0000256" key="16">
    <source>
        <dbReference type="ARBA" id="ARBA00023136"/>
    </source>
</evidence>
<keyword evidence="10" id="KW-0375">Hydrogen ion transport</keyword>
<name>A0ABD1CYJ7_CULPP</name>
<feature type="transmembrane region" description="Helical" evidence="22">
    <location>
        <begin position="769"/>
        <end position="794"/>
    </location>
</feature>
<dbReference type="SUPFAM" id="SSF81333">
    <property type="entry name" value="F1F0 ATP synthase subunit C"/>
    <property type="match status" value="2"/>
</dbReference>
<dbReference type="FunFam" id="3.30.160.60:FF:000065">
    <property type="entry name" value="B-cell CLL/lymphoma 6, member B"/>
    <property type="match status" value="1"/>
</dbReference>
<feature type="transmembrane region" description="Helical" evidence="22">
    <location>
        <begin position="601"/>
        <end position="621"/>
    </location>
</feature>
<keyword evidence="18" id="KW-0539">Nucleus</keyword>